<keyword evidence="1" id="KW-0328">Glycosyltransferase</keyword>
<dbReference type="CDD" id="cd00761">
    <property type="entry name" value="Glyco_tranf_GTA_type"/>
    <property type="match status" value="1"/>
</dbReference>
<dbReference type="EC" id="2.4.-.-" evidence="1"/>
<dbReference type="Gene3D" id="3.90.550.10">
    <property type="entry name" value="Spore Coat Polysaccharide Biosynthesis Protein SpsA, Chain A"/>
    <property type="match status" value="1"/>
</dbReference>
<dbReference type="RefSeq" id="WP_406857047.1">
    <property type="nucleotide sequence ID" value="NZ_CP157484.1"/>
</dbReference>
<evidence type="ECO:0000313" key="1">
    <source>
        <dbReference type="EMBL" id="XBO40192.1"/>
    </source>
</evidence>
<dbReference type="GO" id="GO:0016757">
    <property type="term" value="F:glycosyltransferase activity"/>
    <property type="evidence" value="ECO:0007669"/>
    <property type="project" value="UniProtKB-KW"/>
</dbReference>
<protein>
    <submittedName>
        <fullName evidence="1">Glycosyltransferase family A protein</fullName>
        <ecNumber evidence="1">2.4.-.-</ecNumber>
    </submittedName>
</protein>
<reference evidence="1" key="1">
    <citation type="submission" date="2024-05" db="EMBL/GenBank/DDBJ databases">
        <authorList>
            <person name="Kim S."/>
            <person name="Heo J."/>
            <person name="Choi H."/>
            <person name="Choi Y."/>
            <person name="Kwon S.-W."/>
            <person name="Kim Y."/>
        </authorList>
    </citation>
    <scope>NUCLEOTIDE SEQUENCE</scope>
    <source>
        <strain evidence="1">KACC 23698</strain>
    </source>
</reference>
<organism evidence="1">
    <name type="scientific">Alsobacter sp. KACC 23698</name>
    <dbReference type="NCBI Taxonomy" id="3149229"/>
    <lineage>
        <taxon>Bacteria</taxon>
        <taxon>Pseudomonadati</taxon>
        <taxon>Pseudomonadota</taxon>
        <taxon>Alphaproteobacteria</taxon>
        <taxon>Hyphomicrobiales</taxon>
        <taxon>Alsobacteraceae</taxon>
        <taxon>Alsobacter</taxon>
    </lineage>
</organism>
<proteinExistence type="predicted"/>
<dbReference type="InterPro" id="IPR029044">
    <property type="entry name" value="Nucleotide-diphossugar_trans"/>
</dbReference>
<dbReference type="EMBL" id="CP157484">
    <property type="protein sequence ID" value="XBO40192.1"/>
    <property type="molecule type" value="Genomic_DNA"/>
</dbReference>
<dbReference type="AlphaFoldDB" id="A0AAU7JIH4"/>
<dbReference type="SUPFAM" id="SSF53448">
    <property type="entry name" value="Nucleotide-diphospho-sugar transferases"/>
    <property type="match status" value="1"/>
</dbReference>
<accession>A0AAU7JIH4</accession>
<name>A0AAU7JIH4_9HYPH</name>
<sequence>MTIYLFSTTDFAGPRKADFQRLLDSVGTQSGLASPVVHYVMLQNCAEAEFTAYAATAPARMRLMRSPGRMSLSAARNELLRAALAAESFGEDDLVAFPDDDCWLPERLLGSVMALFAARPTLDLLICRVSMTPDERPPTPQEVVEPTTPQLVRLSSSNNMMLRGVLLPQLGLFDPELGLGTPAKGGEDTDFVIRASLRARSVGFIPRPLVGHPESDQASASKYFPGTLLVLSRHAWRKPSLMREFVRKLAVGAYFVANGRLSTPEYRGALRRAARSFIAPENRRRTAA</sequence>
<keyword evidence="1" id="KW-0808">Transferase</keyword>
<gene>
    <name evidence="1" type="ORF">ABEG18_05270</name>
</gene>